<dbReference type="KEGG" id="tua:125518113"/>
<gene>
    <name evidence="3" type="primary">LOC125518113</name>
</gene>
<organism evidence="3 4">
    <name type="scientific">Triticum urartu</name>
    <name type="common">Red wild einkorn</name>
    <name type="synonym">Crithodium urartu</name>
    <dbReference type="NCBI Taxonomy" id="4572"/>
    <lineage>
        <taxon>Eukaryota</taxon>
        <taxon>Viridiplantae</taxon>
        <taxon>Streptophyta</taxon>
        <taxon>Embryophyta</taxon>
        <taxon>Tracheophyta</taxon>
        <taxon>Spermatophyta</taxon>
        <taxon>Magnoliopsida</taxon>
        <taxon>Liliopsida</taxon>
        <taxon>Poales</taxon>
        <taxon>Poaceae</taxon>
        <taxon>BOP clade</taxon>
        <taxon>Pooideae</taxon>
        <taxon>Triticodae</taxon>
        <taxon>Triticeae</taxon>
        <taxon>Triticinae</taxon>
        <taxon>Triticum</taxon>
    </lineage>
</organism>
<dbReference type="Gramene" id="TuG1812G0700004704.01.T04">
    <property type="protein sequence ID" value="TuG1812G0700004704.01.T04.cds436611"/>
    <property type="gene ID" value="TuG1812G0700004704.01"/>
</dbReference>
<evidence type="ECO:0000256" key="2">
    <source>
        <dbReference type="SAM" id="MobiDB-lite"/>
    </source>
</evidence>
<feature type="region of interest" description="Disordered" evidence="2">
    <location>
        <begin position="102"/>
        <end position="127"/>
    </location>
</feature>
<proteinExistence type="predicted"/>
<evidence type="ECO:0000313" key="4">
    <source>
        <dbReference type="Proteomes" id="UP000015106"/>
    </source>
</evidence>
<keyword evidence="1" id="KW-0175">Coiled coil</keyword>
<dbReference type="RefSeq" id="XP_048539007.1">
    <property type="nucleotide sequence ID" value="XM_048683050.1"/>
</dbReference>
<reference evidence="3" key="2">
    <citation type="submission" date="2018-03" db="EMBL/GenBank/DDBJ databases">
        <title>The Triticum urartu genome reveals the dynamic nature of wheat genome evolution.</title>
        <authorList>
            <person name="Ling H."/>
            <person name="Ma B."/>
            <person name="Shi X."/>
            <person name="Liu H."/>
            <person name="Dong L."/>
            <person name="Sun H."/>
            <person name="Cao Y."/>
            <person name="Gao Q."/>
            <person name="Zheng S."/>
            <person name="Li Y."/>
            <person name="Yu Y."/>
            <person name="Du H."/>
            <person name="Qi M."/>
            <person name="Li Y."/>
            <person name="Yu H."/>
            <person name="Cui Y."/>
            <person name="Wang N."/>
            <person name="Chen C."/>
            <person name="Wu H."/>
            <person name="Zhao Y."/>
            <person name="Zhang J."/>
            <person name="Li Y."/>
            <person name="Zhou W."/>
            <person name="Zhang B."/>
            <person name="Hu W."/>
            <person name="Eijk M."/>
            <person name="Tang J."/>
            <person name="Witsenboer H."/>
            <person name="Zhao S."/>
            <person name="Li Z."/>
            <person name="Zhang A."/>
            <person name="Wang D."/>
            <person name="Liang C."/>
        </authorList>
    </citation>
    <scope>NUCLEOTIDE SEQUENCE [LARGE SCALE GENOMIC DNA]</scope>
    <source>
        <strain evidence="3">cv. G1812</strain>
    </source>
</reference>
<evidence type="ECO:0000313" key="3">
    <source>
        <dbReference type="EnsemblPlants" id="TuG1812G0700004704.01.T04.cds436611"/>
    </source>
</evidence>
<sequence>MPAWADFDSDSNTSLPPASLFSCSPCFPKSRSIRPRPPISLPRSIFLSLSVPDRCSSINSAAATMAGTTVLPPSLLPRRSAAASADLHSCSSRVRVNPALMANPAAAKKPKRPGSMRGEQPPPAKRLRGACSGGELHVAVPANIKNGSKLPSPVSGKDLLHSSAIKNQVAESPAAATQSKPQMSMRELIANARLTMARLDKARSASKEEANRRQEIERSRAEARRKMEQMADTVQFNDPWIHHSDVTKSPEELLKARQHAWRYQAHLLEMARRRDFAQAMQIHGWLQSTGDRSRGRNHQQCKLLGASLASEETKQRNQFLS</sequence>
<dbReference type="GeneID" id="125518113"/>
<reference evidence="3" key="3">
    <citation type="submission" date="2022-06" db="UniProtKB">
        <authorList>
            <consortium name="EnsemblPlants"/>
        </authorList>
    </citation>
    <scope>IDENTIFICATION</scope>
</reference>
<feature type="coiled-coil region" evidence="1">
    <location>
        <begin position="199"/>
        <end position="233"/>
    </location>
</feature>
<dbReference type="AlphaFoldDB" id="A0A8R7R543"/>
<evidence type="ECO:0000256" key="1">
    <source>
        <dbReference type="SAM" id="Coils"/>
    </source>
</evidence>
<dbReference type="EnsemblPlants" id="TuG1812G0700004704.01.T04">
    <property type="protein sequence ID" value="TuG1812G0700004704.01.T04.cds436611"/>
    <property type="gene ID" value="TuG1812G0700004704.01"/>
</dbReference>
<name>A0A8R7R543_TRIUA</name>
<reference evidence="4" key="1">
    <citation type="journal article" date="2013" name="Nature">
        <title>Draft genome of the wheat A-genome progenitor Triticum urartu.</title>
        <authorList>
            <person name="Ling H.Q."/>
            <person name="Zhao S."/>
            <person name="Liu D."/>
            <person name="Wang J."/>
            <person name="Sun H."/>
            <person name="Zhang C."/>
            <person name="Fan H."/>
            <person name="Li D."/>
            <person name="Dong L."/>
            <person name="Tao Y."/>
            <person name="Gao C."/>
            <person name="Wu H."/>
            <person name="Li Y."/>
            <person name="Cui Y."/>
            <person name="Guo X."/>
            <person name="Zheng S."/>
            <person name="Wang B."/>
            <person name="Yu K."/>
            <person name="Liang Q."/>
            <person name="Yang W."/>
            <person name="Lou X."/>
            <person name="Chen J."/>
            <person name="Feng M."/>
            <person name="Jian J."/>
            <person name="Zhang X."/>
            <person name="Luo G."/>
            <person name="Jiang Y."/>
            <person name="Liu J."/>
            <person name="Wang Z."/>
            <person name="Sha Y."/>
            <person name="Zhang B."/>
            <person name="Wu H."/>
            <person name="Tang D."/>
            <person name="Shen Q."/>
            <person name="Xue P."/>
            <person name="Zou S."/>
            <person name="Wang X."/>
            <person name="Liu X."/>
            <person name="Wang F."/>
            <person name="Yang Y."/>
            <person name="An X."/>
            <person name="Dong Z."/>
            <person name="Zhang K."/>
            <person name="Zhang X."/>
            <person name="Luo M.C."/>
            <person name="Dvorak J."/>
            <person name="Tong Y."/>
            <person name="Wang J."/>
            <person name="Yang H."/>
            <person name="Li Z."/>
            <person name="Wang D."/>
            <person name="Zhang A."/>
            <person name="Wang J."/>
        </authorList>
    </citation>
    <scope>NUCLEOTIDE SEQUENCE</scope>
    <source>
        <strain evidence="4">cv. G1812</strain>
    </source>
</reference>
<protein>
    <submittedName>
        <fullName evidence="3">Uncharacterized protein</fullName>
    </submittedName>
</protein>
<dbReference type="OrthoDB" id="703387at2759"/>
<accession>A0A8R7R543</accession>
<dbReference type="Proteomes" id="UP000015106">
    <property type="component" value="Chromosome 7"/>
</dbReference>
<keyword evidence="4" id="KW-1185">Reference proteome</keyword>